<name>A0A316JT67_9HYPH</name>
<sequence length="146" mass="16084">MKRNVLVSFVSILILGGCQSIPGKLPDNEFTFNSGRTSTKNAIIKTFRSRDYHIVRNTQSELVMDRPASDSVRAQLIYGSRQNGAPDARVILTFSGDNPTRVRSVAQIVTSNGRASGRIVDMSQNAEAREAIARGMDEVKKTLDKK</sequence>
<proteinExistence type="predicted"/>
<comment type="caution">
    <text evidence="1">The sequence shown here is derived from an EMBL/GenBank/DDBJ whole genome shotgun (WGS) entry which is preliminary data.</text>
</comment>
<gene>
    <name evidence="1" type="ORF">DKP76_05060</name>
</gene>
<dbReference type="RefSeq" id="WP_109705370.1">
    <property type="nucleotide sequence ID" value="NZ_QGDB01000002.1"/>
</dbReference>
<keyword evidence="2" id="KW-1185">Reference proteome</keyword>
<organism evidence="1 2">
    <name type="scientific">Falsochrobactrum shanghaiense</name>
    <dbReference type="NCBI Taxonomy" id="2201899"/>
    <lineage>
        <taxon>Bacteria</taxon>
        <taxon>Pseudomonadati</taxon>
        <taxon>Pseudomonadota</taxon>
        <taxon>Alphaproteobacteria</taxon>
        <taxon>Hyphomicrobiales</taxon>
        <taxon>Brucellaceae</taxon>
        <taxon>Falsochrobactrum</taxon>
    </lineage>
</organism>
<dbReference type="Proteomes" id="UP000245865">
    <property type="component" value="Unassembled WGS sequence"/>
</dbReference>
<reference evidence="1 2" key="1">
    <citation type="submission" date="2018-05" db="EMBL/GenBank/DDBJ databases">
        <title>Comparative genomic sequence analysis between strain HN4 and CCM 8460T (Falsochrobactrum ovis) will provide more evidence to prove that HN4 is a new species of Falsochrobactrum.</title>
        <authorList>
            <person name="Lyu W."/>
            <person name="Sun L."/>
            <person name="Yao L."/>
        </authorList>
    </citation>
    <scope>NUCLEOTIDE SEQUENCE [LARGE SCALE GENOMIC DNA]</scope>
    <source>
        <strain evidence="1 2">HN4</strain>
    </source>
</reference>
<protein>
    <recommendedName>
        <fullName evidence="3">Lipoprotein</fullName>
    </recommendedName>
</protein>
<evidence type="ECO:0008006" key="3">
    <source>
        <dbReference type="Google" id="ProtNLM"/>
    </source>
</evidence>
<dbReference type="EMBL" id="QGDB01000002">
    <property type="protein sequence ID" value="PWL18470.1"/>
    <property type="molecule type" value="Genomic_DNA"/>
</dbReference>
<dbReference type="OrthoDB" id="8238352at2"/>
<evidence type="ECO:0000313" key="2">
    <source>
        <dbReference type="Proteomes" id="UP000245865"/>
    </source>
</evidence>
<accession>A0A316JT67</accession>
<dbReference type="PROSITE" id="PS51257">
    <property type="entry name" value="PROKAR_LIPOPROTEIN"/>
    <property type="match status" value="1"/>
</dbReference>
<evidence type="ECO:0000313" key="1">
    <source>
        <dbReference type="EMBL" id="PWL18470.1"/>
    </source>
</evidence>
<dbReference type="AlphaFoldDB" id="A0A316JT67"/>